<dbReference type="Gene3D" id="3.40.50.300">
    <property type="entry name" value="P-loop containing nucleotide triphosphate hydrolases"/>
    <property type="match status" value="1"/>
</dbReference>
<dbReference type="FunFam" id="3.40.1170.10:FF:000006">
    <property type="entry name" value="DNA mismatch repair protein"/>
    <property type="match status" value="1"/>
</dbReference>
<dbReference type="Gene3D" id="3.40.1170.10">
    <property type="entry name" value="DNA repair protein MutS, domain I"/>
    <property type="match status" value="1"/>
</dbReference>
<evidence type="ECO:0000256" key="4">
    <source>
        <dbReference type="ARBA" id="ARBA00022763"/>
    </source>
</evidence>
<feature type="compositionally biased region" description="Basic residues" evidence="11">
    <location>
        <begin position="228"/>
        <end position="237"/>
    </location>
</feature>
<reference evidence="13" key="1">
    <citation type="journal article" date="2020" name="Stud. Mycol.">
        <title>101 Dothideomycetes genomes: a test case for predicting lifestyles and emergence of pathogens.</title>
        <authorList>
            <person name="Haridas S."/>
            <person name="Albert R."/>
            <person name="Binder M."/>
            <person name="Bloem J."/>
            <person name="Labutti K."/>
            <person name="Salamov A."/>
            <person name="Andreopoulos B."/>
            <person name="Baker S."/>
            <person name="Barry K."/>
            <person name="Bills G."/>
            <person name="Bluhm B."/>
            <person name="Cannon C."/>
            <person name="Castanera R."/>
            <person name="Culley D."/>
            <person name="Daum C."/>
            <person name="Ezra D."/>
            <person name="Gonzalez J."/>
            <person name="Henrissat B."/>
            <person name="Kuo A."/>
            <person name="Liang C."/>
            <person name="Lipzen A."/>
            <person name="Lutzoni F."/>
            <person name="Magnuson J."/>
            <person name="Mondo S."/>
            <person name="Nolan M."/>
            <person name="Ohm R."/>
            <person name="Pangilinan J."/>
            <person name="Park H.-J."/>
            <person name="Ramirez L."/>
            <person name="Alfaro M."/>
            <person name="Sun H."/>
            <person name="Tritt A."/>
            <person name="Yoshinaga Y."/>
            <person name="Zwiers L.-H."/>
            <person name="Turgeon B."/>
            <person name="Goodwin S."/>
            <person name="Spatafora J."/>
            <person name="Crous P."/>
            <person name="Grigoriev I."/>
        </authorList>
    </citation>
    <scope>NUCLEOTIDE SEQUENCE</scope>
    <source>
        <strain evidence="13">ATCC 16933</strain>
    </source>
</reference>
<sequence>MDSGSKSSLPSCSQPRKQQTISSFFAPKSSPPQPSSPAHPLKPSAPASAPNKSNAPRLPASDDGEYYEEPVEQPKLTQRRKRVLHEDESDVESGLPGSKKNRSVSGEVFTAPNGDAPAQIGCKTLEDHRQSSARPGTDGKTPRASDKTSRYLFSSSPVQEDAMEDDDSPEARRRKECLHEKFVKKLGRPDSIAEIKRRNPWATDGVDVNDEAEQGEEEEEEESQPKTLPKKGTARKSKLTPMIKQVIDIKRKHKDTILVVEVGYKFRFFGEDARVAAKELGIVCIPGKLRFDEHPSEAHLDRFASASIPVHRLHVHVKRLVQANHKVGVVRQLETAALKAAGDNRNAPFERKLTNLYTKGTYVDDLDGLVGPVAGPNRGTPATGYLLCITETSAKGLGNDEKVHVGIIAVQPATGDIIYDDFEDGFMRSEIETRLLHIAPCEFVIVGELSRATEKLIKHLSSSKTNVFGDAARVERVTKGKTTGSESYSHISNFYAEKVKASPGACQEGLPSQILDKVHQLSELVTVCLSAMITHMTDYGLEHVFDLTQNFQPFSARSHMLLNGNTLTSLEIYQNQTDHSEKGSLFWALNRTRTRFGVRLLRKWVGRPLLNRPLLEQRIVAVDEIKDGERTRPVDKAKWVLGVVKSDLEKVLTRIYYRKCGRTELLGFLQTLQRVGNEYAEATSPEKAEFNSETLRDAICSLPKISRFTTEYLERINFQAANTDDKYSFFREEHESEGITEHKVGIAAVEMELDAHRKVAAEKLKKKRVEYVTVAGIEYLIEVPNNNLKDVPASWIKQSGTKKVSRFHTPGVSAMIRKRDQHKEALAAACDSAFIALLGEISSNYEAFRDCIQALATIDCLLSLAEVANQPGYVRPIFVDTPNIHIEGGRHPMVEQLLLDPYVPNDTELDPNGTRALLITGPNMGGKSSYVRQIALISIMAQIGSYVPADAARLGLLDAVFTRMGAADNIFAGESTFMVELSETSDILKAASPRSLVILDELGRGTSTHDGVAIAEAVLAHVIRETKCLALFITHYQNLAKLADTLIEQTGENAGSEVRRPLKNVHMQFTENEESGKEITFLYEVGEGVAHRSYGLNVARLANVPESVLRVAAVKSREMEQSMARKKLSGLSKSMELLLSSRAMDGDELDRALANMEQL</sequence>
<dbReference type="Gene3D" id="3.30.420.110">
    <property type="entry name" value="MutS, connector domain"/>
    <property type="match status" value="1"/>
</dbReference>
<feature type="compositionally biased region" description="Basic and acidic residues" evidence="11">
    <location>
        <begin position="140"/>
        <end position="149"/>
    </location>
</feature>
<dbReference type="SUPFAM" id="SSF48334">
    <property type="entry name" value="DNA repair protein MutS, domain III"/>
    <property type="match status" value="1"/>
</dbReference>
<feature type="region of interest" description="Disordered" evidence="11">
    <location>
        <begin position="196"/>
        <end position="237"/>
    </location>
</feature>
<feature type="region of interest" description="Disordered" evidence="11">
    <location>
        <begin position="1"/>
        <end position="176"/>
    </location>
</feature>
<dbReference type="InterPro" id="IPR036187">
    <property type="entry name" value="DNA_mismatch_repair_MutS_sf"/>
</dbReference>
<evidence type="ECO:0000313" key="13">
    <source>
        <dbReference type="EMBL" id="KAF2456621.1"/>
    </source>
</evidence>
<dbReference type="Pfam" id="PF00488">
    <property type="entry name" value="MutS_V"/>
    <property type="match status" value="1"/>
</dbReference>
<dbReference type="Pfam" id="PF01624">
    <property type="entry name" value="MutS_I"/>
    <property type="match status" value="1"/>
</dbReference>
<feature type="compositionally biased region" description="Acidic residues" evidence="11">
    <location>
        <begin position="62"/>
        <end position="71"/>
    </location>
</feature>
<evidence type="ECO:0000256" key="11">
    <source>
        <dbReference type="SAM" id="MobiDB-lite"/>
    </source>
</evidence>
<comment type="similarity">
    <text evidence="2">Belongs to the DNA mismatch repair MutS family. MSH3 subfamily.</text>
</comment>
<dbReference type="OrthoDB" id="121051at2759"/>
<feature type="compositionally biased region" description="Polar residues" evidence="11">
    <location>
        <begin position="1"/>
        <end position="21"/>
    </location>
</feature>
<evidence type="ECO:0000256" key="1">
    <source>
        <dbReference type="ARBA" id="ARBA00004123"/>
    </source>
</evidence>
<evidence type="ECO:0000256" key="2">
    <source>
        <dbReference type="ARBA" id="ARBA00007094"/>
    </source>
</evidence>
<dbReference type="PROSITE" id="PS00486">
    <property type="entry name" value="DNA_MISMATCH_REPAIR_2"/>
    <property type="match status" value="1"/>
</dbReference>
<dbReference type="InterPro" id="IPR000432">
    <property type="entry name" value="DNA_mismatch_repair_MutS_C"/>
</dbReference>
<comment type="function">
    <text evidence="10">Component of the post-replicative DNA mismatch repair system (MMR).</text>
</comment>
<dbReference type="InterPro" id="IPR016151">
    <property type="entry name" value="DNA_mismatch_repair_MutS_N"/>
</dbReference>
<proteinExistence type="inferred from homology"/>
<dbReference type="InterPro" id="IPR007860">
    <property type="entry name" value="DNA_mmatch_repair_MutS_con_dom"/>
</dbReference>
<keyword evidence="14" id="KW-1185">Reference proteome</keyword>
<accession>A0A6A6NY32</accession>
<dbReference type="GO" id="GO:0005524">
    <property type="term" value="F:ATP binding"/>
    <property type="evidence" value="ECO:0007669"/>
    <property type="project" value="UniProtKB-UniRule"/>
</dbReference>
<organism evidence="13 14">
    <name type="scientific">Lineolata rhizophorae</name>
    <dbReference type="NCBI Taxonomy" id="578093"/>
    <lineage>
        <taxon>Eukaryota</taxon>
        <taxon>Fungi</taxon>
        <taxon>Dikarya</taxon>
        <taxon>Ascomycota</taxon>
        <taxon>Pezizomycotina</taxon>
        <taxon>Dothideomycetes</taxon>
        <taxon>Dothideomycetes incertae sedis</taxon>
        <taxon>Lineolatales</taxon>
        <taxon>Lineolataceae</taxon>
        <taxon>Lineolata</taxon>
    </lineage>
</organism>
<name>A0A6A6NY32_9PEZI</name>
<feature type="compositionally biased region" description="Low complexity" evidence="11">
    <location>
        <begin position="38"/>
        <end position="56"/>
    </location>
</feature>
<dbReference type="Proteomes" id="UP000799766">
    <property type="component" value="Unassembled WGS sequence"/>
</dbReference>
<dbReference type="EMBL" id="MU001682">
    <property type="protein sequence ID" value="KAF2456621.1"/>
    <property type="molecule type" value="Genomic_DNA"/>
</dbReference>
<dbReference type="GO" id="GO:0005634">
    <property type="term" value="C:nucleus"/>
    <property type="evidence" value="ECO:0007669"/>
    <property type="project" value="UniProtKB-SubCell"/>
</dbReference>
<dbReference type="SMART" id="SM00534">
    <property type="entry name" value="MUTSac"/>
    <property type="match status" value="1"/>
</dbReference>
<dbReference type="Gene3D" id="1.10.1420.10">
    <property type="match status" value="2"/>
</dbReference>
<dbReference type="Pfam" id="PF05192">
    <property type="entry name" value="MutS_III"/>
    <property type="match status" value="1"/>
</dbReference>
<keyword evidence="7 10" id="KW-0234">DNA repair</keyword>
<dbReference type="Pfam" id="PF05190">
    <property type="entry name" value="MutS_IV"/>
    <property type="match status" value="1"/>
</dbReference>
<gene>
    <name evidence="13" type="ORF">BDY21DRAFT_345641</name>
</gene>
<evidence type="ECO:0000259" key="12">
    <source>
        <dbReference type="PROSITE" id="PS00486"/>
    </source>
</evidence>
<evidence type="ECO:0000256" key="6">
    <source>
        <dbReference type="ARBA" id="ARBA00023125"/>
    </source>
</evidence>
<evidence type="ECO:0000256" key="5">
    <source>
        <dbReference type="ARBA" id="ARBA00022840"/>
    </source>
</evidence>
<keyword evidence="3 10" id="KW-0547">Nucleotide-binding</keyword>
<evidence type="ECO:0000256" key="10">
    <source>
        <dbReference type="RuleBase" id="RU003756"/>
    </source>
</evidence>
<dbReference type="GO" id="GO:0140664">
    <property type="term" value="F:ATP-dependent DNA damage sensor activity"/>
    <property type="evidence" value="ECO:0007669"/>
    <property type="project" value="InterPro"/>
</dbReference>
<dbReference type="InterPro" id="IPR007861">
    <property type="entry name" value="DNA_mismatch_repair_MutS_clamp"/>
</dbReference>
<dbReference type="AlphaFoldDB" id="A0A6A6NY32"/>
<evidence type="ECO:0000313" key="14">
    <source>
        <dbReference type="Proteomes" id="UP000799766"/>
    </source>
</evidence>
<dbReference type="NCBIfam" id="NF003810">
    <property type="entry name" value="PRK05399.1"/>
    <property type="match status" value="1"/>
</dbReference>
<keyword evidence="8" id="KW-0539">Nucleus</keyword>
<dbReference type="GO" id="GO:0006298">
    <property type="term" value="P:mismatch repair"/>
    <property type="evidence" value="ECO:0007669"/>
    <property type="project" value="InterPro"/>
</dbReference>
<keyword evidence="6 10" id="KW-0238">DNA-binding</keyword>
<dbReference type="FunFam" id="1.10.1420.10:FF:000004">
    <property type="entry name" value="DNA mismatch repair protein Msh3"/>
    <property type="match status" value="1"/>
</dbReference>
<keyword evidence="4 10" id="KW-0227">DNA damage</keyword>
<dbReference type="InterPro" id="IPR045076">
    <property type="entry name" value="MutS"/>
</dbReference>
<dbReference type="GO" id="GO:0030983">
    <property type="term" value="F:mismatched DNA binding"/>
    <property type="evidence" value="ECO:0007669"/>
    <property type="project" value="UniProtKB-UniRule"/>
</dbReference>
<feature type="domain" description="DNA mismatch repair proteins mutS family" evidence="12">
    <location>
        <begin position="995"/>
        <end position="1011"/>
    </location>
</feature>
<evidence type="ECO:0000256" key="8">
    <source>
        <dbReference type="ARBA" id="ARBA00023242"/>
    </source>
</evidence>
<feature type="compositionally biased region" description="Acidic residues" evidence="11">
    <location>
        <begin position="207"/>
        <end position="222"/>
    </location>
</feature>
<dbReference type="InterPro" id="IPR027417">
    <property type="entry name" value="P-loop_NTPase"/>
</dbReference>
<evidence type="ECO:0000256" key="9">
    <source>
        <dbReference type="ARBA" id="ARBA00029792"/>
    </source>
</evidence>
<dbReference type="GO" id="GO:0006312">
    <property type="term" value="P:mitotic recombination"/>
    <property type="evidence" value="ECO:0007669"/>
    <property type="project" value="TreeGrafter"/>
</dbReference>
<keyword evidence="5" id="KW-0067">ATP-binding</keyword>
<dbReference type="InterPro" id="IPR007696">
    <property type="entry name" value="DNA_mismatch_repair_MutS_core"/>
</dbReference>
<dbReference type="PANTHER" id="PTHR11361">
    <property type="entry name" value="DNA MISMATCH REPAIR PROTEIN MUTS FAMILY MEMBER"/>
    <property type="match status" value="1"/>
</dbReference>
<evidence type="ECO:0000256" key="7">
    <source>
        <dbReference type="ARBA" id="ARBA00023204"/>
    </source>
</evidence>
<dbReference type="PANTHER" id="PTHR11361:SF122">
    <property type="entry name" value="DNA MISMATCH REPAIR PROTEIN MSH3"/>
    <property type="match status" value="1"/>
</dbReference>
<dbReference type="FunFam" id="3.30.420.110:FF:000008">
    <property type="entry name" value="DNA mismatch repair protein"/>
    <property type="match status" value="1"/>
</dbReference>
<dbReference type="InterPro" id="IPR007695">
    <property type="entry name" value="DNA_mismatch_repair_MutS-lik_N"/>
</dbReference>
<protein>
    <recommendedName>
        <fullName evidence="9">MutS protein homolog 3</fullName>
    </recommendedName>
</protein>
<dbReference type="SMART" id="SM00533">
    <property type="entry name" value="MUTSd"/>
    <property type="match status" value="1"/>
</dbReference>
<evidence type="ECO:0000256" key="3">
    <source>
        <dbReference type="ARBA" id="ARBA00022741"/>
    </source>
</evidence>
<comment type="subcellular location">
    <subcellularLocation>
        <location evidence="1">Nucleus</location>
    </subcellularLocation>
</comment>
<dbReference type="Pfam" id="PF05188">
    <property type="entry name" value="MutS_II"/>
    <property type="match status" value="1"/>
</dbReference>
<dbReference type="SUPFAM" id="SSF52540">
    <property type="entry name" value="P-loop containing nucleoside triphosphate hydrolases"/>
    <property type="match status" value="1"/>
</dbReference>
<dbReference type="InterPro" id="IPR036678">
    <property type="entry name" value="MutS_con_dom_sf"/>
</dbReference>
<dbReference type="SUPFAM" id="SSF55271">
    <property type="entry name" value="DNA repair protein MutS, domain I"/>
    <property type="match status" value="1"/>
</dbReference>